<comment type="caution">
    <text evidence="1">The sequence shown here is derived from an EMBL/GenBank/DDBJ whole genome shotgun (WGS) entry which is preliminary data.</text>
</comment>
<name>A0A545TQY1_9PROT</name>
<evidence type="ECO:0000313" key="1">
    <source>
        <dbReference type="EMBL" id="TQV79630.1"/>
    </source>
</evidence>
<dbReference type="Proteomes" id="UP000315252">
    <property type="component" value="Unassembled WGS sequence"/>
</dbReference>
<accession>A0A545TQY1</accession>
<sequence>MITGFSGSKIKLYKDAKSKAVWKKLSAKELRALGGQQKILAATNSRYAFKINNQTVWIKRKNAKTNGVKTGLPPCPKVQSLASVQQGSAGNAVSRGSGASCQ</sequence>
<gene>
    <name evidence="1" type="ORF">FKG95_12985</name>
</gene>
<dbReference type="RefSeq" id="WP_142896810.1">
    <property type="nucleotide sequence ID" value="NZ_ML660055.1"/>
</dbReference>
<dbReference type="EMBL" id="VHSH01000004">
    <property type="protein sequence ID" value="TQV79630.1"/>
    <property type="molecule type" value="Genomic_DNA"/>
</dbReference>
<organism evidence="1 2">
    <name type="scientific">Denitrobaculum tricleocarpae</name>
    <dbReference type="NCBI Taxonomy" id="2591009"/>
    <lineage>
        <taxon>Bacteria</taxon>
        <taxon>Pseudomonadati</taxon>
        <taxon>Pseudomonadota</taxon>
        <taxon>Alphaproteobacteria</taxon>
        <taxon>Rhodospirillales</taxon>
        <taxon>Rhodospirillaceae</taxon>
        <taxon>Denitrobaculum</taxon>
    </lineage>
</organism>
<dbReference type="AlphaFoldDB" id="A0A545TQY1"/>
<protein>
    <submittedName>
        <fullName evidence="1">Uncharacterized protein</fullName>
    </submittedName>
</protein>
<evidence type="ECO:0000313" key="2">
    <source>
        <dbReference type="Proteomes" id="UP000315252"/>
    </source>
</evidence>
<keyword evidence="2" id="KW-1185">Reference proteome</keyword>
<reference evidence="1 2" key="1">
    <citation type="submission" date="2019-06" db="EMBL/GenBank/DDBJ databases">
        <title>Whole genome sequence for Rhodospirillaceae sp. R148.</title>
        <authorList>
            <person name="Wang G."/>
        </authorList>
    </citation>
    <scope>NUCLEOTIDE SEQUENCE [LARGE SCALE GENOMIC DNA]</scope>
    <source>
        <strain evidence="1 2">R148</strain>
    </source>
</reference>
<proteinExistence type="predicted"/>